<sequence length="953" mass="102972">MKKVIKKKRMKFDRVPHQRIEFGRIKERLVKWFMSRSFSERLIVSFLFVALVGNILIGIVGVFNIVKISNVASEIYKKNLVSLTPLNKIQTDAFSIQSLLKDKAINSSDNYDQELSNLQQDILNQLSAFSEYADSNAEKQDVSALAADLGTIMNGAQILNRTFGLGDVAQGEKVLNGDVANASKAFNQAINKLIAYQTNDAKAQNSANAQAFVAALIWMGAALVLSLGLSLLLGVLMSRGLSRPIRKLVAVAESISAGDLGVDIDMRSKDEFGILAQAFHKIADSLRALKGDVDTLIAGAVDGKLDVRADTAAHQGAYAEIIDGVNRSLDAIETPINMAASYIERISRGEMPDLITEEYRGDFNKIKDNLNTCIQSINALIQDANVLTRDAMQGKLSARANAERHQGDYRKIIDGVNNTLDAIIRPLATSADYLEKISSGNIPDEITDEFVGDFNLIKNNLNTCIRSINALVKDANLLSAAAVEGQLSVRADAGCHQGSYRKVIEGVNAAIDAIVSPLEVAADYVDKISRGDLPDCITDEYKGGFNRIRNSLNGCIGAIRKLIGDTRMLEQAAECGNLSVRADVEKHQGDYKAIIEGFNDTLDQFVHPIQEASAVLQEVAKGNLRTKVTGDYPGDFVQIKDGLNDTVDSLSAYVGEISKTLFSMARGNLNVDIRTEFQGDFAEIKDSIQNIIVSFEETLRAIQTTSDRVASSSKEVAGASQLLSQGATEQASTMEEFTSSLGSLTEKTKANSMSAQEARQITVKVQDGASLGNEKMKSMLEAMQAIGESSNNIGKIIKTIDEIAFQTNILALNAAVEAARAGQNGKGFAVVAEEVRSLAGRSAQAAKDTTELIENSIQKSELGLKIAQDTAQALQTMLSLVDQSAMLVKSISNDSDEQANSLVEIDKGLKQVSEIVQTNSATSEETAALSEELSSQAKILKTQVSKFLLHTEA</sequence>
<dbReference type="InterPro" id="IPR003660">
    <property type="entry name" value="HAMP_dom"/>
</dbReference>
<feature type="domain" description="Methyl-accepting transducer" evidence="5">
    <location>
        <begin position="705"/>
        <end position="934"/>
    </location>
</feature>
<evidence type="ECO:0000256" key="1">
    <source>
        <dbReference type="ARBA" id="ARBA00022500"/>
    </source>
</evidence>
<dbReference type="SUPFAM" id="SSF58104">
    <property type="entry name" value="Methyl-accepting chemotaxis protein (MCP) signaling domain"/>
    <property type="match status" value="1"/>
</dbReference>
<dbReference type="SMART" id="SM00304">
    <property type="entry name" value="HAMP"/>
    <property type="match status" value="5"/>
</dbReference>
<feature type="transmembrane region" description="Helical" evidence="4">
    <location>
        <begin position="42"/>
        <end position="66"/>
    </location>
</feature>
<dbReference type="AlphaFoldDB" id="E6U3H7"/>
<dbReference type="STRING" id="663278.Ethha_0909"/>
<dbReference type="Pfam" id="PF00672">
    <property type="entry name" value="HAMP"/>
    <property type="match status" value="1"/>
</dbReference>
<evidence type="ECO:0000259" key="5">
    <source>
        <dbReference type="PROSITE" id="PS50111"/>
    </source>
</evidence>
<dbReference type="CDD" id="cd06225">
    <property type="entry name" value="HAMP"/>
    <property type="match status" value="1"/>
</dbReference>
<dbReference type="SUPFAM" id="SSF158472">
    <property type="entry name" value="HAMP domain-like"/>
    <property type="match status" value="1"/>
</dbReference>
<dbReference type="Pfam" id="PF12729">
    <property type="entry name" value="4HB_MCP_1"/>
    <property type="match status" value="1"/>
</dbReference>
<dbReference type="GO" id="GO:0006935">
    <property type="term" value="P:chemotaxis"/>
    <property type="evidence" value="ECO:0007669"/>
    <property type="project" value="UniProtKB-KW"/>
</dbReference>
<reference evidence="7 8" key="1">
    <citation type="submission" date="2010-12" db="EMBL/GenBank/DDBJ databases">
        <title>Complete sequence of Ethanoligenens harbinense YUAN-3.</title>
        <authorList>
            <person name="Lucas S."/>
            <person name="Copeland A."/>
            <person name="Lapidus A."/>
            <person name="Cheng J.-F."/>
            <person name="Bruce D."/>
            <person name="Goodwin L."/>
            <person name="Pitluck S."/>
            <person name="Chertkov O."/>
            <person name="Misra M."/>
            <person name="Detter J.C."/>
            <person name="Han C."/>
            <person name="Tapia R."/>
            <person name="Land M."/>
            <person name="Hauser L."/>
            <person name="Jeffries C."/>
            <person name="Kyrpides N."/>
            <person name="Ivanova N."/>
            <person name="Mikhailova N."/>
            <person name="Wang A."/>
            <person name="Mouttaki H."/>
            <person name="He Z."/>
            <person name="Zhou J."/>
            <person name="Hemme C.L."/>
            <person name="Woyke T."/>
        </authorList>
    </citation>
    <scope>NUCLEOTIDE SEQUENCE [LARGE SCALE GENOMIC DNA]</scope>
    <source>
        <strain evidence="8">DSM 18485 / JCM 12961 / CGMCC 1.5033 / YUAN-3</strain>
    </source>
</reference>
<dbReference type="Pfam" id="PF00015">
    <property type="entry name" value="MCPsignal"/>
    <property type="match status" value="1"/>
</dbReference>
<dbReference type="GO" id="GO:0004888">
    <property type="term" value="F:transmembrane signaling receptor activity"/>
    <property type="evidence" value="ECO:0007669"/>
    <property type="project" value="TreeGrafter"/>
</dbReference>
<evidence type="ECO:0000256" key="4">
    <source>
        <dbReference type="SAM" id="Phobius"/>
    </source>
</evidence>
<keyword evidence="4" id="KW-0472">Membrane</keyword>
<evidence type="ECO:0000259" key="6">
    <source>
        <dbReference type="PROSITE" id="PS50885"/>
    </source>
</evidence>
<feature type="domain" description="HAMP" evidence="6">
    <location>
        <begin position="603"/>
        <end position="655"/>
    </location>
</feature>
<keyword evidence="8" id="KW-1185">Reference proteome</keyword>
<dbReference type="SMART" id="SM00283">
    <property type="entry name" value="MA"/>
    <property type="match status" value="1"/>
</dbReference>
<evidence type="ECO:0000256" key="3">
    <source>
        <dbReference type="PROSITE-ProRule" id="PRU00284"/>
    </source>
</evidence>
<evidence type="ECO:0000313" key="8">
    <source>
        <dbReference type="Proteomes" id="UP000001551"/>
    </source>
</evidence>
<protein>
    <submittedName>
        <fullName evidence="7">Methyl-accepting chemotaxis sensory transducer</fullName>
    </submittedName>
</protein>
<dbReference type="eggNOG" id="COG2770">
    <property type="taxonomic scope" value="Bacteria"/>
</dbReference>
<dbReference type="KEGG" id="eha:Ethha_0909"/>
<dbReference type="InterPro" id="IPR024478">
    <property type="entry name" value="HlyB_4HB_MCP"/>
</dbReference>
<proteinExistence type="inferred from homology"/>
<dbReference type="Proteomes" id="UP000001551">
    <property type="component" value="Chromosome"/>
</dbReference>
<dbReference type="CDD" id="cd11386">
    <property type="entry name" value="MCP_signal"/>
    <property type="match status" value="1"/>
</dbReference>
<dbReference type="Gene3D" id="1.10.287.950">
    <property type="entry name" value="Methyl-accepting chemotaxis protein"/>
    <property type="match status" value="1"/>
</dbReference>
<dbReference type="EMBL" id="CP002400">
    <property type="protein sequence ID" value="ADU26469.1"/>
    <property type="molecule type" value="Genomic_DNA"/>
</dbReference>
<dbReference type="Gene3D" id="1.20.120.1530">
    <property type="match status" value="2"/>
</dbReference>
<dbReference type="PROSITE" id="PS50885">
    <property type="entry name" value="HAMP"/>
    <property type="match status" value="2"/>
</dbReference>
<name>E6U3H7_ETHHY</name>
<feature type="transmembrane region" description="Helical" evidence="4">
    <location>
        <begin position="212"/>
        <end position="237"/>
    </location>
</feature>
<keyword evidence="1" id="KW-0145">Chemotaxis</keyword>
<evidence type="ECO:0000256" key="2">
    <source>
        <dbReference type="ARBA" id="ARBA00029447"/>
    </source>
</evidence>
<keyword evidence="3" id="KW-0807">Transducer</keyword>
<dbReference type="HOGENOM" id="CLU_000445_107_20_9"/>
<accession>E6U3H7</accession>
<dbReference type="PROSITE" id="PS50111">
    <property type="entry name" value="CHEMOTAXIS_TRANSDUC_2"/>
    <property type="match status" value="1"/>
</dbReference>
<dbReference type="PANTHER" id="PTHR43531:SF11">
    <property type="entry name" value="METHYL-ACCEPTING CHEMOTAXIS PROTEIN 3"/>
    <property type="match status" value="1"/>
</dbReference>
<keyword evidence="4" id="KW-1133">Transmembrane helix</keyword>
<organism evidence="7 8">
    <name type="scientific">Ethanoligenens harbinense (strain DSM 18485 / JCM 12961 / CGMCC 1.5033 / YUAN-3)</name>
    <dbReference type="NCBI Taxonomy" id="663278"/>
    <lineage>
        <taxon>Bacteria</taxon>
        <taxon>Bacillati</taxon>
        <taxon>Bacillota</taxon>
        <taxon>Clostridia</taxon>
        <taxon>Eubacteriales</taxon>
        <taxon>Oscillospiraceae</taxon>
        <taxon>Ethanoligenens</taxon>
    </lineage>
</organism>
<dbReference type="Pfam" id="PF18947">
    <property type="entry name" value="HAMP_2"/>
    <property type="match status" value="4"/>
</dbReference>
<gene>
    <name evidence="7" type="ordered locus">Ethha_0909</name>
</gene>
<evidence type="ECO:0000313" key="7">
    <source>
        <dbReference type="EMBL" id="ADU26469.1"/>
    </source>
</evidence>
<dbReference type="eggNOG" id="COG0840">
    <property type="taxonomic scope" value="Bacteria"/>
</dbReference>
<feature type="domain" description="HAMP" evidence="6">
    <location>
        <begin position="239"/>
        <end position="291"/>
    </location>
</feature>
<dbReference type="RefSeq" id="WP_013484833.1">
    <property type="nucleotide sequence ID" value="NC_014828.1"/>
</dbReference>
<dbReference type="Gene3D" id="6.10.340.10">
    <property type="match status" value="1"/>
</dbReference>
<comment type="similarity">
    <text evidence="2">Belongs to the methyl-accepting chemotaxis (MCP) protein family.</text>
</comment>
<dbReference type="PANTHER" id="PTHR43531">
    <property type="entry name" value="PROTEIN ICFG"/>
    <property type="match status" value="1"/>
</dbReference>
<dbReference type="GO" id="GO:0007165">
    <property type="term" value="P:signal transduction"/>
    <property type="evidence" value="ECO:0007669"/>
    <property type="project" value="UniProtKB-KW"/>
</dbReference>
<dbReference type="InterPro" id="IPR004089">
    <property type="entry name" value="MCPsignal_dom"/>
</dbReference>
<dbReference type="InterPro" id="IPR051310">
    <property type="entry name" value="MCP_chemotaxis"/>
</dbReference>
<keyword evidence="4" id="KW-0812">Transmembrane</keyword>
<dbReference type="GO" id="GO:0005886">
    <property type="term" value="C:plasma membrane"/>
    <property type="evidence" value="ECO:0007669"/>
    <property type="project" value="TreeGrafter"/>
</dbReference>